<keyword evidence="5 6" id="KW-0472">Membrane</keyword>
<evidence type="ECO:0000256" key="4">
    <source>
        <dbReference type="ARBA" id="ARBA00022989"/>
    </source>
</evidence>
<dbReference type="Proteomes" id="UP000298588">
    <property type="component" value="Chromosome"/>
</dbReference>
<dbReference type="AlphaFoldDB" id="A0A4D7QPB0"/>
<feature type="transmembrane region" description="Helical" evidence="6">
    <location>
        <begin position="82"/>
        <end position="102"/>
    </location>
</feature>
<keyword evidence="4 6" id="KW-1133">Transmembrane helix</keyword>
<comment type="subcellular location">
    <subcellularLocation>
        <location evidence="1">Membrane</location>
        <topology evidence="1">Multi-pass membrane protein</topology>
    </subcellularLocation>
</comment>
<evidence type="ECO:0000256" key="2">
    <source>
        <dbReference type="ARBA" id="ARBA00009399"/>
    </source>
</evidence>
<dbReference type="PANTHER" id="PTHR38459">
    <property type="entry name" value="PROPHAGE BACTOPRENOL-LINKED GLUCOSE TRANSLOCASE HOMOLOG"/>
    <property type="match status" value="1"/>
</dbReference>
<reference evidence="8 9" key="1">
    <citation type="submission" date="2019-04" db="EMBL/GenBank/DDBJ databases">
        <title>Phreatobacter aquaticus sp. nov.</title>
        <authorList>
            <person name="Choi A."/>
            <person name="Baek K."/>
        </authorList>
    </citation>
    <scope>NUCLEOTIDE SEQUENCE [LARGE SCALE GENOMIC DNA]</scope>
    <source>
        <strain evidence="8 9">NMCR1094</strain>
    </source>
</reference>
<dbReference type="OrthoDB" id="8264912at2"/>
<evidence type="ECO:0000259" key="7">
    <source>
        <dbReference type="Pfam" id="PF04138"/>
    </source>
</evidence>
<dbReference type="GO" id="GO:0000271">
    <property type="term" value="P:polysaccharide biosynthetic process"/>
    <property type="evidence" value="ECO:0007669"/>
    <property type="project" value="InterPro"/>
</dbReference>
<dbReference type="PANTHER" id="PTHR38459:SF1">
    <property type="entry name" value="PROPHAGE BACTOPRENOL-LINKED GLUCOSE TRANSLOCASE HOMOLOG"/>
    <property type="match status" value="1"/>
</dbReference>
<dbReference type="InterPro" id="IPR007267">
    <property type="entry name" value="GtrA_DPMS_TM"/>
</dbReference>
<evidence type="ECO:0000256" key="1">
    <source>
        <dbReference type="ARBA" id="ARBA00004141"/>
    </source>
</evidence>
<feature type="transmembrane region" description="Helical" evidence="6">
    <location>
        <begin position="114"/>
        <end position="135"/>
    </location>
</feature>
<protein>
    <submittedName>
        <fullName evidence="8">GtrA family protein</fullName>
    </submittedName>
</protein>
<evidence type="ECO:0000256" key="3">
    <source>
        <dbReference type="ARBA" id="ARBA00022692"/>
    </source>
</evidence>
<comment type="similarity">
    <text evidence="2">Belongs to the GtrA family.</text>
</comment>
<feature type="transmembrane region" description="Helical" evidence="6">
    <location>
        <begin position="40"/>
        <end position="70"/>
    </location>
</feature>
<accession>A0A4D7QPB0</accession>
<feature type="domain" description="GtrA/DPMS transmembrane" evidence="7">
    <location>
        <begin position="42"/>
        <end position="165"/>
    </location>
</feature>
<evidence type="ECO:0000256" key="5">
    <source>
        <dbReference type="ARBA" id="ARBA00023136"/>
    </source>
</evidence>
<name>A0A4D7QPB0_9HYPH</name>
<feature type="transmembrane region" description="Helical" evidence="6">
    <location>
        <begin position="141"/>
        <end position="159"/>
    </location>
</feature>
<evidence type="ECO:0000256" key="6">
    <source>
        <dbReference type="SAM" id="Phobius"/>
    </source>
</evidence>
<organism evidence="8 9">
    <name type="scientific">Phreatobacter aquaticus</name>
    <dbReference type="NCBI Taxonomy" id="2570229"/>
    <lineage>
        <taxon>Bacteria</taxon>
        <taxon>Pseudomonadati</taxon>
        <taxon>Pseudomonadota</taxon>
        <taxon>Alphaproteobacteria</taxon>
        <taxon>Hyphomicrobiales</taxon>
        <taxon>Phreatobacteraceae</taxon>
        <taxon>Phreatobacter</taxon>
    </lineage>
</organism>
<keyword evidence="3 6" id="KW-0812">Transmembrane</keyword>
<gene>
    <name evidence="8" type="ORF">E8L99_09595</name>
</gene>
<evidence type="ECO:0000313" key="9">
    <source>
        <dbReference type="Proteomes" id="UP000298588"/>
    </source>
</evidence>
<dbReference type="EMBL" id="CP039865">
    <property type="protein sequence ID" value="QCK85992.1"/>
    <property type="molecule type" value="Genomic_DNA"/>
</dbReference>
<sequence length="176" mass="18564">MWLPELLKPCNDSPMMNDSRTTSTGGGFLRALLREGPKMASFAVVGALNGVVNYAITVGMTFLVLVPLGLATSDTALGFAKFLGWVVAVSNSYVLNSLTTFAAESGRRLSLATYGRFVASGVLGLAVEVASFLLAVRYLPLGLAAIVPIGMSFVVNFGMTRLIVFPSKPAVPEDRA</sequence>
<proteinExistence type="inferred from homology"/>
<keyword evidence="9" id="KW-1185">Reference proteome</keyword>
<dbReference type="GO" id="GO:0005886">
    <property type="term" value="C:plasma membrane"/>
    <property type="evidence" value="ECO:0007669"/>
    <property type="project" value="TreeGrafter"/>
</dbReference>
<dbReference type="Pfam" id="PF04138">
    <property type="entry name" value="GtrA_DPMS_TM"/>
    <property type="match status" value="1"/>
</dbReference>
<dbReference type="KEGG" id="paqt:E8L99_09595"/>
<evidence type="ECO:0000313" key="8">
    <source>
        <dbReference type="EMBL" id="QCK85992.1"/>
    </source>
</evidence>
<dbReference type="InterPro" id="IPR051401">
    <property type="entry name" value="GtrA_CellWall_Glycosyl"/>
</dbReference>